<dbReference type="InterPro" id="IPR014721">
    <property type="entry name" value="Ribsml_uS5_D2-typ_fold_subgr"/>
</dbReference>
<geneLocation type="chloroplast" evidence="7"/>
<dbReference type="Gene3D" id="3.30.230.10">
    <property type="match status" value="1"/>
</dbReference>
<reference evidence="7" key="1">
    <citation type="journal article" date="2018" name="Sci. Rep.">
        <title>Multiple losses of photosynthesis and convergent reductive genome evolution in the colourless green algae Prototheca.</title>
        <authorList>
            <person name="Suzuki S."/>
            <person name="Endoh R."/>
            <person name="Manabe R.I."/>
            <person name="Ohkuma M."/>
            <person name="Hirakawa Y."/>
        </authorList>
    </citation>
    <scope>NUCLEOTIDE SEQUENCE</scope>
    <source>
        <strain evidence="7">JCM 15793</strain>
    </source>
</reference>
<dbReference type="GO" id="GO:0015935">
    <property type="term" value="C:small ribosomal subunit"/>
    <property type="evidence" value="ECO:0007669"/>
    <property type="project" value="TreeGrafter"/>
</dbReference>
<keyword evidence="7" id="KW-0150">Chloroplast</keyword>
<dbReference type="InterPro" id="IPR020574">
    <property type="entry name" value="Ribosomal_uS9_CS"/>
</dbReference>
<dbReference type="PANTHER" id="PTHR21569">
    <property type="entry name" value="RIBOSOMAL PROTEIN S9"/>
    <property type="match status" value="1"/>
</dbReference>
<dbReference type="InterPro" id="IPR000754">
    <property type="entry name" value="Ribosomal_uS9"/>
</dbReference>
<dbReference type="GO" id="GO:0003735">
    <property type="term" value="F:structural constituent of ribosome"/>
    <property type="evidence" value="ECO:0007669"/>
    <property type="project" value="InterPro"/>
</dbReference>
<dbReference type="GO" id="GO:0005737">
    <property type="term" value="C:cytoplasm"/>
    <property type="evidence" value="ECO:0007669"/>
    <property type="project" value="UniProtKB-ARBA"/>
</dbReference>
<dbReference type="AlphaFoldDB" id="A0A2Z6BEQ5"/>
<organism evidence="7">
    <name type="scientific">Prototheca cutis</name>
    <dbReference type="NCBI Taxonomy" id="575411"/>
    <lineage>
        <taxon>Eukaryota</taxon>
        <taxon>Viridiplantae</taxon>
        <taxon>Chlorophyta</taxon>
        <taxon>core chlorophytes</taxon>
        <taxon>Trebouxiophyceae</taxon>
        <taxon>Chlorellales</taxon>
        <taxon>Chlorellaceae</taxon>
        <taxon>Prototheca</taxon>
    </lineage>
</organism>
<dbReference type="GO" id="GO:0006412">
    <property type="term" value="P:translation"/>
    <property type="evidence" value="ECO:0007669"/>
    <property type="project" value="InterPro"/>
</dbReference>
<dbReference type="GO" id="GO:0003723">
    <property type="term" value="F:RNA binding"/>
    <property type="evidence" value="ECO:0007669"/>
    <property type="project" value="TreeGrafter"/>
</dbReference>
<name>A0A2Z6BEQ5_9CHLO</name>
<keyword evidence="2 6" id="KW-0689">Ribosomal protein</keyword>
<comment type="similarity">
    <text evidence="1 6">Belongs to the universal ribosomal protein uS9 family.</text>
</comment>
<dbReference type="SUPFAM" id="SSF54211">
    <property type="entry name" value="Ribosomal protein S5 domain 2-like"/>
    <property type="match status" value="1"/>
</dbReference>
<dbReference type="GeneID" id="36676071"/>
<evidence type="ECO:0000256" key="1">
    <source>
        <dbReference type="ARBA" id="ARBA00005251"/>
    </source>
</evidence>
<protein>
    <recommendedName>
        <fullName evidence="4">Small ribosomal subunit protein uS9c</fullName>
    </recommendedName>
    <alternativeName>
        <fullName evidence="5">30S ribosomal protein S9, chloroplastic</fullName>
    </alternativeName>
</protein>
<dbReference type="PANTHER" id="PTHR21569:SF1">
    <property type="entry name" value="SMALL RIBOSOMAL SUBUNIT PROTEIN US9M"/>
    <property type="match status" value="1"/>
</dbReference>
<evidence type="ECO:0000313" key="7">
    <source>
        <dbReference type="EMBL" id="BBD20207.1"/>
    </source>
</evidence>
<dbReference type="NCBIfam" id="NF001099">
    <property type="entry name" value="PRK00132.1"/>
    <property type="match status" value="1"/>
</dbReference>
<keyword evidence="3 6" id="KW-0687">Ribonucleoprotein</keyword>
<dbReference type="EMBL" id="AP018373">
    <property type="protein sequence ID" value="BBD20207.1"/>
    <property type="molecule type" value="Genomic_DNA"/>
</dbReference>
<dbReference type="RefSeq" id="YP_009478300.1">
    <property type="nucleotide sequence ID" value="NC_037480.1"/>
</dbReference>
<dbReference type="InterPro" id="IPR023035">
    <property type="entry name" value="Ribosomal_uS9_bac/plastid"/>
</dbReference>
<sequence length="134" mass="15047">MSLIKEKVLCSGGRKTASAVVNLTPSVKKSILINNKKAFHYFQKNKILLAKIFPIFQLVNPGINYKVEISVQGGGLSAQAQAIKLALAKAILEYNPQLKSSLKLGKFLTRDMRIKERRKYGLKKARKAIQYSKR</sequence>
<evidence type="ECO:0000256" key="4">
    <source>
        <dbReference type="ARBA" id="ARBA00035152"/>
    </source>
</evidence>
<dbReference type="Pfam" id="PF00380">
    <property type="entry name" value="Ribosomal_S9"/>
    <property type="match status" value="1"/>
</dbReference>
<evidence type="ECO:0000256" key="2">
    <source>
        <dbReference type="ARBA" id="ARBA00022980"/>
    </source>
</evidence>
<accession>A0A2Z6BEQ5</accession>
<keyword evidence="7" id="KW-0934">Plastid</keyword>
<dbReference type="InterPro" id="IPR020568">
    <property type="entry name" value="Ribosomal_Su5_D2-typ_SF"/>
</dbReference>
<evidence type="ECO:0000256" key="6">
    <source>
        <dbReference type="RuleBase" id="RU003815"/>
    </source>
</evidence>
<dbReference type="PROSITE" id="PS00360">
    <property type="entry name" value="RIBOSOMAL_S9"/>
    <property type="match status" value="1"/>
</dbReference>
<proteinExistence type="inferred from homology"/>
<evidence type="ECO:0000256" key="3">
    <source>
        <dbReference type="ARBA" id="ARBA00023274"/>
    </source>
</evidence>
<evidence type="ECO:0000256" key="5">
    <source>
        <dbReference type="ARBA" id="ARBA00035437"/>
    </source>
</evidence>
<gene>
    <name evidence="7" type="primary">rps9</name>
</gene>